<dbReference type="GeneID" id="71760313"/>
<dbReference type="Pfam" id="PF01478">
    <property type="entry name" value="Peptidase_A24"/>
    <property type="match status" value="1"/>
</dbReference>
<keyword evidence="4 7" id="KW-1133">Transmembrane helix</keyword>
<dbReference type="InterPro" id="IPR052218">
    <property type="entry name" value="Preflagellin_Peptidase"/>
</dbReference>
<dbReference type="EC" id="3.4.23.43" evidence="11"/>
<dbReference type="PANTHER" id="PTHR36506">
    <property type="entry name" value="PREFLAGELLIN PEPTIDASE"/>
    <property type="match status" value="1"/>
</dbReference>
<feature type="transmembrane region" description="Helical" evidence="7">
    <location>
        <begin position="65"/>
        <end position="83"/>
    </location>
</feature>
<dbReference type="AlphaFoldDB" id="A0AAX3ARL8"/>
<feature type="transmembrane region" description="Helical" evidence="7">
    <location>
        <begin position="33"/>
        <end position="53"/>
    </location>
</feature>
<dbReference type="GO" id="GO:0005886">
    <property type="term" value="C:plasma membrane"/>
    <property type="evidence" value="ECO:0007669"/>
    <property type="project" value="UniProtKB-SubCell"/>
</dbReference>
<reference evidence="10" key="1">
    <citation type="journal article" date="2014" name="Int. J. Syst. Evol. Microbiol.">
        <title>Complete genome sequence of Corynebacterium casei LMG S-19264T (=DSM 44701T), isolated from a smear-ripened cheese.</title>
        <authorList>
            <consortium name="US DOE Joint Genome Institute (JGI-PGF)"/>
            <person name="Walter F."/>
            <person name="Albersmeier A."/>
            <person name="Kalinowski J."/>
            <person name="Ruckert C."/>
        </authorList>
    </citation>
    <scope>NUCLEOTIDE SEQUENCE</scope>
    <source>
        <strain evidence="10">JCM 12289</strain>
    </source>
</reference>
<dbReference type="InterPro" id="IPR000045">
    <property type="entry name" value="Prepilin_IV_endopep_pep"/>
</dbReference>
<feature type="transmembrane region" description="Helical" evidence="7">
    <location>
        <begin position="95"/>
        <end position="112"/>
    </location>
</feature>
<dbReference type="InterPro" id="IPR009655">
    <property type="entry name" value="Preflagellin_peptidase_C"/>
</dbReference>
<feature type="domain" description="Prepilin type IV endopeptidase peptidase" evidence="8">
    <location>
        <begin position="15"/>
        <end position="140"/>
    </location>
</feature>
<dbReference type="EMBL" id="BAAADN010000034">
    <property type="protein sequence ID" value="GAA0465528.1"/>
    <property type="molecule type" value="Genomic_DNA"/>
</dbReference>
<accession>A0AAX3ARL8</accession>
<evidence type="ECO:0000313" key="11">
    <source>
        <dbReference type="EMBL" id="UOO95243.1"/>
    </source>
</evidence>
<dbReference type="EMBL" id="CP095005">
    <property type="protein sequence ID" value="UOO95243.1"/>
    <property type="molecule type" value="Genomic_DNA"/>
</dbReference>
<dbReference type="PANTHER" id="PTHR36506:SF1">
    <property type="entry name" value="PREFLAGELLIN PEPTIDASE"/>
    <property type="match status" value="1"/>
</dbReference>
<feature type="domain" description="Preflagellin peptidase C-terminal" evidence="9">
    <location>
        <begin position="265"/>
        <end position="304"/>
    </location>
</feature>
<dbReference type="Gene3D" id="1.20.120.1220">
    <property type="match status" value="1"/>
</dbReference>
<keyword evidence="2" id="KW-1003">Cell membrane</keyword>
<dbReference type="GO" id="GO:0004190">
    <property type="term" value="F:aspartic-type endopeptidase activity"/>
    <property type="evidence" value="ECO:0007669"/>
    <property type="project" value="UniProtKB-EC"/>
</dbReference>
<dbReference type="KEGG" id="hdo:MUK72_00655"/>
<keyword evidence="3 7" id="KW-0812">Transmembrane</keyword>
<evidence type="ECO:0000313" key="10">
    <source>
        <dbReference type="EMBL" id="GAA0465528.1"/>
    </source>
</evidence>
<evidence type="ECO:0000256" key="1">
    <source>
        <dbReference type="ARBA" id="ARBA00004651"/>
    </source>
</evidence>
<reference evidence="10" key="3">
    <citation type="submission" date="2023-12" db="EMBL/GenBank/DDBJ databases">
        <authorList>
            <person name="Sun Q."/>
            <person name="Inoue M."/>
        </authorList>
    </citation>
    <scope>NUCLEOTIDE SEQUENCE</scope>
    <source>
        <strain evidence="10">JCM 12289</strain>
    </source>
</reference>
<organism evidence="11 12">
    <name type="scientific">Halococcus dombrowskii</name>
    <dbReference type="NCBI Taxonomy" id="179637"/>
    <lineage>
        <taxon>Archaea</taxon>
        <taxon>Methanobacteriati</taxon>
        <taxon>Methanobacteriota</taxon>
        <taxon>Stenosarchaea group</taxon>
        <taxon>Halobacteria</taxon>
        <taxon>Halobacteriales</taxon>
        <taxon>Halococcaceae</taxon>
        <taxon>Halococcus</taxon>
    </lineage>
</organism>
<sequence>MNALPDLLRLLSLPLFGWAAVRDVRTRRVPNRTWLPLLVLGAALLVWDVANVLHGAASGDIGMVVLRLVISLGVVAPLGVLFWRVGAFGGADAKALATLCLLFPFVPIYRPFDSLVMPLAETSGVFSLTVLTNAALVGGAVPFVLFARNALAGHVGLVAFLGRPVRWRELPSTHGRLLARANGLEAGLDLDALRMYLRWRETTLETLRASPDRSRDPASLPAERPTPGDGAVEPLTDGGERADPWGAAAFLDAVEGSAYGTTPARLRAALDALVRRERLWVTPAIPFLVPLFVGLCLALVYGDLLYAVLGVFGLF</sequence>
<dbReference type="Pfam" id="PF06847">
    <property type="entry name" value="Arc_PepC_II"/>
    <property type="match status" value="1"/>
</dbReference>
<dbReference type="Proteomes" id="UP000830542">
    <property type="component" value="Chromosome"/>
</dbReference>
<dbReference type="RefSeq" id="WP_244702681.1">
    <property type="nucleotide sequence ID" value="NZ_BAAADN010000034.1"/>
</dbReference>
<evidence type="ECO:0000256" key="6">
    <source>
        <dbReference type="SAM" id="MobiDB-lite"/>
    </source>
</evidence>
<protein>
    <submittedName>
        <fullName evidence="10">A24 family peptidase</fullName>
    </submittedName>
    <submittedName>
        <fullName evidence="11">Prepilin peptidase</fullName>
        <ecNumber evidence="11">3.4.23.43</ecNumber>
    </submittedName>
</protein>
<evidence type="ECO:0000259" key="8">
    <source>
        <dbReference type="Pfam" id="PF01478"/>
    </source>
</evidence>
<keyword evidence="12" id="KW-1185">Reference proteome</keyword>
<feature type="transmembrane region" description="Helical" evidence="7">
    <location>
        <begin position="124"/>
        <end position="147"/>
    </location>
</feature>
<evidence type="ECO:0000313" key="12">
    <source>
        <dbReference type="Proteomes" id="UP000830542"/>
    </source>
</evidence>
<evidence type="ECO:0000256" key="7">
    <source>
        <dbReference type="SAM" id="Phobius"/>
    </source>
</evidence>
<keyword evidence="11" id="KW-0378">Hydrolase</keyword>
<dbReference type="Proteomes" id="UP001500962">
    <property type="component" value="Unassembled WGS sequence"/>
</dbReference>
<comment type="subcellular location">
    <subcellularLocation>
        <location evidence="1">Cell membrane</location>
        <topology evidence="1">Multi-pass membrane protein</topology>
    </subcellularLocation>
</comment>
<proteinExistence type="predicted"/>
<reference evidence="11" key="2">
    <citation type="submission" date="2022-04" db="EMBL/GenBank/DDBJ databases">
        <title>Sequencing and genomic assembly of Halococcus dombrowskii.</title>
        <authorList>
            <person name="Lim S.W."/>
            <person name="MacLea K.S."/>
        </authorList>
    </citation>
    <scope>NUCLEOTIDE SEQUENCE</scope>
    <source>
        <strain evidence="11">H4</strain>
    </source>
</reference>
<feature type="transmembrane region" description="Helical" evidence="7">
    <location>
        <begin position="285"/>
        <end position="309"/>
    </location>
</feature>
<name>A0AAX3ARL8_HALDO</name>
<evidence type="ECO:0000256" key="3">
    <source>
        <dbReference type="ARBA" id="ARBA00022692"/>
    </source>
</evidence>
<keyword evidence="5 7" id="KW-0472">Membrane</keyword>
<evidence type="ECO:0000256" key="4">
    <source>
        <dbReference type="ARBA" id="ARBA00022989"/>
    </source>
</evidence>
<evidence type="ECO:0000256" key="2">
    <source>
        <dbReference type="ARBA" id="ARBA00022475"/>
    </source>
</evidence>
<evidence type="ECO:0000256" key="5">
    <source>
        <dbReference type="ARBA" id="ARBA00023136"/>
    </source>
</evidence>
<feature type="region of interest" description="Disordered" evidence="6">
    <location>
        <begin position="208"/>
        <end position="237"/>
    </location>
</feature>
<gene>
    <name evidence="10" type="ORF">GCM10008985_23130</name>
    <name evidence="11" type="ORF">MUK72_00655</name>
</gene>
<evidence type="ECO:0000259" key="9">
    <source>
        <dbReference type="Pfam" id="PF06847"/>
    </source>
</evidence>